<organism evidence="2 3">
    <name type="scientific">Streptomyces inusitatus</name>
    <dbReference type="NCBI Taxonomy" id="68221"/>
    <lineage>
        <taxon>Bacteria</taxon>
        <taxon>Bacillati</taxon>
        <taxon>Actinomycetota</taxon>
        <taxon>Actinomycetes</taxon>
        <taxon>Kitasatosporales</taxon>
        <taxon>Streptomycetaceae</taxon>
        <taxon>Streptomyces</taxon>
    </lineage>
</organism>
<name>A0A918PZ01_9ACTN</name>
<sequence length="167" mass="16921">MLLSIHVLAAILTIGPITVAASIFPRYARAAGAGGEIADDGEERGERAASIAGLLHRICRGYAIAGLAVPVFGVATGARMGILTDAWLLVSTVLTAIAAGVLVLMLLPLQATLLELTAPGAGVGAGADEKRVRPAAARLSGLTGIFNLLWTVVVVLMIFRPGATTGG</sequence>
<reference evidence="2" key="2">
    <citation type="submission" date="2020-09" db="EMBL/GenBank/DDBJ databases">
        <authorList>
            <person name="Sun Q."/>
            <person name="Ohkuma M."/>
        </authorList>
    </citation>
    <scope>NUCLEOTIDE SEQUENCE</scope>
    <source>
        <strain evidence="2">JCM 4988</strain>
    </source>
</reference>
<accession>A0A918PZ01</accession>
<keyword evidence="1" id="KW-0472">Membrane</keyword>
<protein>
    <submittedName>
        <fullName evidence="2">Membrane protein</fullName>
    </submittedName>
</protein>
<feature type="transmembrane region" description="Helical" evidence="1">
    <location>
        <begin position="54"/>
        <end position="75"/>
    </location>
</feature>
<evidence type="ECO:0000256" key="1">
    <source>
        <dbReference type="SAM" id="Phobius"/>
    </source>
</evidence>
<feature type="transmembrane region" description="Helical" evidence="1">
    <location>
        <begin position="139"/>
        <end position="159"/>
    </location>
</feature>
<feature type="transmembrane region" description="Helical" evidence="1">
    <location>
        <begin position="87"/>
        <end position="107"/>
    </location>
</feature>
<dbReference type="Proteomes" id="UP000630936">
    <property type="component" value="Unassembled WGS sequence"/>
</dbReference>
<comment type="caution">
    <text evidence="2">The sequence shown here is derived from an EMBL/GenBank/DDBJ whole genome shotgun (WGS) entry which is preliminary data.</text>
</comment>
<proteinExistence type="predicted"/>
<reference evidence="2" key="1">
    <citation type="journal article" date="2014" name="Int. J. Syst. Evol. Microbiol.">
        <title>Complete genome sequence of Corynebacterium casei LMG S-19264T (=DSM 44701T), isolated from a smear-ripened cheese.</title>
        <authorList>
            <consortium name="US DOE Joint Genome Institute (JGI-PGF)"/>
            <person name="Walter F."/>
            <person name="Albersmeier A."/>
            <person name="Kalinowski J."/>
            <person name="Ruckert C."/>
        </authorList>
    </citation>
    <scope>NUCLEOTIDE SEQUENCE</scope>
    <source>
        <strain evidence="2">JCM 4988</strain>
    </source>
</reference>
<evidence type="ECO:0000313" key="3">
    <source>
        <dbReference type="Proteomes" id="UP000630936"/>
    </source>
</evidence>
<dbReference type="AlphaFoldDB" id="A0A918PZ01"/>
<gene>
    <name evidence="2" type="ORF">GCM10010387_21450</name>
</gene>
<dbReference type="EMBL" id="BMWG01000004">
    <property type="protein sequence ID" value="GGZ27730.1"/>
    <property type="molecule type" value="Genomic_DNA"/>
</dbReference>
<keyword evidence="3" id="KW-1185">Reference proteome</keyword>
<keyword evidence="1" id="KW-0812">Transmembrane</keyword>
<keyword evidence="1" id="KW-1133">Transmembrane helix</keyword>
<evidence type="ECO:0000313" key="2">
    <source>
        <dbReference type="EMBL" id="GGZ27730.1"/>
    </source>
</evidence>